<dbReference type="RefSeq" id="WP_024838304.1">
    <property type="nucleotide sequence ID" value="NZ_CP113524.1"/>
</dbReference>
<feature type="chain" id="PRO_5045229260" evidence="2">
    <location>
        <begin position="29"/>
        <end position="184"/>
    </location>
</feature>
<feature type="signal peptide" evidence="2">
    <location>
        <begin position="1"/>
        <end position="28"/>
    </location>
</feature>
<feature type="region of interest" description="Disordered" evidence="1">
    <location>
        <begin position="58"/>
        <end position="82"/>
    </location>
</feature>
<gene>
    <name evidence="3" type="ORF">OW255_14185</name>
</gene>
<reference evidence="3" key="1">
    <citation type="submission" date="2022-11" db="EMBL/GenBank/DDBJ databases">
        <title>Lacrimispora xylanolytica sy1, complete genome.</title>
        <authorList>
            <person name="Choi S."/>
        </authorList>
    </citation>
    <scope>NUCLEOTIDE SEQUENCE</scope>
    <source>
        <strain evidence="3">Sy1</strain>
    </source>
</reference>
<dbReference type="EMBL" id="CP113524">
    <property type="protein sequence ID" value="WAJ22711.1"/>
    <property type="molecule type" value="Genomic_DNA"/>
</dbReference>
<accession>A0ABY7A849</accession>
<evidence type="ECO:0000313" key="4">
    <source>
        <dbReference type="Proteomes" id="UP001163115"/>
    </source>
</evidence>
<evidence type="ECO:0000256" key="2">
    <source>
        <dbReference type="SAM" id="SignalP"/>
    </source>
</evidence>
<dbReference type="PROSITE" id="PS51257">
    <property type="entry name" value="PROKAR_LIPOPROTEIN"/>
    <property type="match status" value="1"/>
</dbReference>
<protein>
    <submittedName>
        <fullName evidence="3">Uncharacterized protein</fullName>
    </submittedName>
</protein>
<keyword evidence="4" id="KW-1185">Reference proteome</keyword>
<keyword evidence="2" id="KW-0732">Signal</keyword>
<organism evidence="3 4">
    <name type="scientific">Lacrimispora xylanolytica</name>
    <dbReference type="NCBI Taxonomy" id="29375"/>
    <lineage>
        <taxon>Bacteria</taxon>
        <taxon>Bacillati</taxon>
        <taxon>Bacillota</taxon>
        <taxon>Clostridia</taxon>
        <taxon>Lachnospirales</taxon>
        <taxon>Lachnospiraceae</taxon>
        <taxon>Lacrimispora</taxon>
    </lineage>
</organism>
<proteinExistence type="predicted"/>
<name>A0ABY7A849_9FIRM</name>
<evidence type="ECO:0000256" key="1">
    <source>
        <dbReference type="SAM" id="MobiDB-lite"/>
    </source>
</evidence>
<dbReference type="Proteomes" id="UP001163115">
    <property type="component" value="Chromosome"/>
</dbReference>
<evidence type="ECO:0000313" key="3">
    <source>
        <dbReference type="EMBL" id="WAJ22711.1"/>
    </source>
</evidence>
<sequence length="184" mass="19768">MIRNKTSCICFAICMAAVLITGCGSRKAVDSVGTPGITTESETAANEMDKAMIQEDVSADEGQEGPGAMESSESPGTDKKSEAFAEKVQEAIADRDLEALADLLLYPCKFISMDKETIVFEKKEDLLKLNPDMIFGDDLMVAVANVDTGSLNTKDEKIVLGEGESRITFQTSQDGSIGIIEIKE</sequence>